<dbReference type="SUPFAM" id="SSF81531">
    <property type="entry name" value="Non-heme 11 kDa protein of cytochrome bc1 complex (Ubiquinol-cytochrome c reductase)"/>
    <property type="match status" value="1"/>
</dbReference>
<dbReference type="WBParaSite" id="BXY_1604200.1">
    <property type="protein sequence ID" value="BXY_1604200.1"/>
    <property type="gene ID" value="BXY_1604200"/>
</dbReference>
<keyword evidence="3 9" id="KW-0813">Transport</keyword>
<keyword evidence="7 9" id="KW-0496">Mitochondrion</keyword>
<keyword evidence="4 9" id="KW-0679">Respiratory chain</keyword>
<feature type="disulfide bond" evidence="10">
    <location>
        <begin position="16"/>
        <end position="58"/>
    </location>
</feature>
<evidence type="ECO:0000256" key="10">
    <source>
        <dbReference type="PIRSR" id="PIRSR000019-1"/>
    </source>
</evidence>
<evidence type="ECO:0000313" key="13">
    <source>
        <dbReference type="EMBL" id="CAG9097399.1"/>
    </source>
</evidence>
<comment type="similarity">
    <text evidence="2 9">Belongs to the UQCRH/QCR6 family.</text>
</comment>
<protein>
    <recommendedName>
        <fullName evidence="9">Cytochrome b-c1 complex subunit 6</fullName>
    </recommendedName>
</protein>
<reference evidence="16" key="1">
    <citation type="submission" date="2016-11" db="UniProtKB">
        <authorList>
            <consortium name="WormBaseParasite"/>
        </authorList>
    </citation>
    <scope>IDENTIFICATION</scope>
</reference>
<keyword evidence="5 9" id="KW-0999">Mitochondrion inner membrane</keyword>
<dbReference type="Pfam" id="PF02320">
    <property type="entry name" value="UCR_hinge"/>
    <property type="match status" value="1"/>
</dbReference>
<evidence type="ECO:0000256" key="9">
    <source>
        <dbReference type="PIRNR" id="PIRNR000019"/>
    </source>
</evidence>
<evidence type="ECO:0000313" key="16">
    <source>
        <dbReference type="WBParaSite" id="BXY_1604200.1"/>
    </source>
</evidence>
<evidence type="ECO:0000313" key="12">
    <source>
        <dbReference type="EMBL" id="CAD5215499.1"/>
    </source>
</evidence>
<dbReference type="Proteomes" id="UP000582659">
    <property type="component" value="Unassembled WGS sequence"/>
</dbReference>
<name>A0A1I7SSM5_BURXY</name>
<dbReference type="EMBL" id="CAJFCV020000002">
    <property type="protein sequence ID" value="CAG9097399.1"/>
    <property type="molecule type" value="Genomic_DNA"/>
</dbReference>
<evidence type="ECO:0000256" key="5">
    <source>
        <dbReference type="ARBA" id="ARBA00022792"/>
    </source>
</evidence>
<evidence type="ECO:0000256" key="2">
    <source>
        <dbReference type="ARBA" id="ARBA00006498"/>
    </source>
</evidence>
<dbReference type="PANTHER" id="PTHR15336:SF0">
    <property type="entry name" value="CYTOCHROME B-C1 COMPLEX SUBUNIT 6, MITOCHONDRIAL"/>
    <property type="match status" value="1"/>
</dbReference>
<reference evidence="13" key="2">
    <citation type="submission" date="2020-08" db="EMBL/GenBank/DDBJ databases">
        <authorList>
            <person name="Kikuchi T."/>
        </authorList>
    </citation>
    <scope>NUCLEOTIDE SEQUENCE</scope>
    <source>
        <strain evidence="12">Ka4C1</strain>
    </source>
</reference>
<keyword evidence="10" id="KW-1015">Disulfide bond</keyword>
<proteinExistence type="inferred from homology"/>
<dbReference type="Gene3D" id="1.10.287.20">
    <property type="entry name" value="Ubiquinol-cytochrome C reductase hinge domain"/>
    <property type="match status" value="1"/>
</dbReference>
<dbReference type="InterPro" id="IPR036811">
    <property type="entry name" value="Ubol_cytC_Rdtase_hinge_dom_sf"/>
</dbReference>
<evidence type="ECO:0000313" key="14">
    <source>
        <dbReference type="Proteomes" id="UP000095284"/>
    </source>
</evidence>
<sequence>MSEIEGDQLAYYREQCEGKVSKFKELLDECNQRVSSKSQTDETCHQEMVEYIHHLDHCAMPKAFKSLK</sequence>
<evidence type="ECO:0000256" key="1">
    <source>
        <dbReference type="ARBA" id="ARBA00004137"/>
    </source>
</evidence>
<accession>A0A1I7SSM5</accession>
<dbReference type="PIRSF" id="PIRSF000019">
    <property type="entry name" value="Bc1_11K"/>
    <property type="match status" value="1"/>
</dbReference>
<comment type="function">
    <text evidence="9">Component of the ubiquinol-cytochrome c oxidoreductase, a multisubunit transmembrane complex that is part of the mitochondrial electron transport chain which drives oxidative phosphorylation.</text>
</comment>
<feature type="disulfide bond" evidence="10">
    <location>
        <begin position="30"/>
        <end position="44"/>
    </location>
</feature>
<keyword evidence="6 9" id="KW-0249">Electron transport</keyword>
<keyword evidence="8 9" id="KW-0472">Membrane</keyword>
<feature type="domain" description="Ubiquinol-cytochrome C reductase hinge" evidence="11">
    <location>
        <begin position="7"/>
        <end position="68"/>
    </location>
</feature>
<dbReference type="AlphaFoldDB" id="A0A1I7SSM5"/>
<evidence type="ECO:0000256" key="8">
    <source>
        <dbReference type="ARBA" id="ARBA00023136"/>
    </source>
</evidence>
<dbReference type="GO" id="GO:0006122">
    <property type="term" value="P:mitochondrial electron transport, ubiquinol to cytochrome c"/>
    <property type="evidence" value="ECO:0007669"/>
    <property type="project" value="InterPro"/>
</dbReference>
<dbReference type="InterPro" id="IPR003422">
    <property type="entry name" value="Cyt_b-c1_6"/>
</dbReference>
<dbReference type="EMBL" id="CAJFDI010000002">
    <property type="protein sequence ID" value="CAD5215499.1"/>
    <property type="molecule type" value="Genomic_DNA"/>
</dbReference>
<evidence type="ECO:0000256" key="3">
    <source>
        <dbReference type="ARBA" id="ARBA00022448"/>
    </source>
</evidence>
<organism evidence="14 16">
    <name type="scientific">Bursaphelenchus xylophilus</name>
    <name type="common">Pinewood nematode worm</name>
    <name type="synonym">Aphelenchoides xylophilus</name>
    <dbReference type="NCBI Taxonomy" id="6326"/>
    <lineage>
        <taxon>Eukaryota</taxon>
        <taxon>Metazoa</taxon>
        <taxon>Ecdysozoa</taxon>
        <taxon>Nematoda</taxon>
        <taxon>Chromadorea</taxon>
        <taxon>Rhabditida</taxon>
        <taxon>Tylenchina</taxon>
        <taxon>Tylenchomorpha</taxon>
        <taxon>Aphelenchoidea</taxon>
        <taxon>Aphelenchoididae</taxon>
        <taxon>Bursaphelenchus</taxon>
    </lineage>
</organism>
<evidence type="ECO:0000259" key="11">
    <source>
        <dbReference type="Pfam" id="PF02320"/>
    </source>
</evidence>
<evidence type="ECO:0000256" key="7">
    <source>
        <dbReference type="ARBA" id="ARBA00023128"/>
    </source>
</evidence>
<dbReference type="SMR" id="A0A1I7SSM5"/>
<dbReference type="eggNOG" id="KOG4763">
    <property type="taxonomic scope" value="Eukaryota"/>
</dbReference>
<evidence type="ECO:0000256" key="6">
    <source>
        <dbReference type="ARBA" id="ARBA00022982"/>
    </source>
</evidence>
<dbReference type="PANTHER" id="PTHR15336">
    <property type="entry name" value="UBIQUINOL-CYTOCHROME C REDUCTASE COMPLEX 7.8 KDA PROTEIN"/>
    <property type="match status" value="1"/>
</dbReference>
<dbReference type="Proteomes" id="UP000095284">
    <property type="component" value="Unplaced"/>
</dbReference>
<dbReference type="Proteomes" id="UP000659654">
    <property type="component" value="Unassembled WGS sequence"/>
</dbReference>
<evidence type="ECO:0000256" key="4">
    <source>
        <dbReference type="ARBA" id="ARBA00022660"/>
    </source>
</evidence>
<evidence type="ECO:0000313" key="15">
    <source>
        <dbReference type="Proteomes" id="UP000659654"/>
    </source>
</evidence>
<dbReference type="InterPro" id="IPR023184">
    <property type="entry name" value="Ubol_cytC_Rdtase_hinge_dom"/>
</dbReference>
<dbReference type="OrthoDB" id="405848at2759"/>
<keyword evidence="15" id="KW-1185">Reference proteome</keyword>
<dbReference type="GO" id="GO:0005743">
    <property type="term" value="C:mitochondrial inner membrane"/>
    <property type="evidence" value="ECO:0007669"/>
    <property type="project" value="UniProtKB-SubCell"/>
</dbReference>
<comment type="subcellular location">
    <subcellularLocation>
        <location evidence="1">Mitochondrion inner membrane</location>
        <topology evidence="1">Peripheral membrane protein</topology>
        <orientation evidence="1">Intermembrane side</orientation>
    </subcellularLocation>
</comment>
<gene>
    <name evidence="12" type="ORF">BXYJ_LOCUS4060</name>
</gene>